<dbReference type="InterPro" id="IPR017900">
    <property type="entry name" value="4Fe4S_Fe_S_CS"/>
</dbReference>
<dbReference type="InterPro" id="IPR017896">
    <property type="entry name" value="4Fe4S_Fe-S-bd"/>
</dbReference>
<dbReference type="PROSITE" id="PS00198">
    <property type="entry name" value="4FE4S_FER_1"/>
    <property type="match status" value="1"/>
</dbReference>
<dbReference type="GO" id="GO:0016491">
    <property type="term" value="F:oxidoreductase activity"/>
    <property type="evidence" value="ECO:0007669"/>
    <property type="project" value="InterPro"/>
</dbReference>
<evidence type="ECO:0000256" key="2">
    <source>
        <dbReference type="ARBA" id="ARBA00023004"/>
    </source>
</evidence>
<dbReference type="Gene3D" id="3.30.70.20">
    <property type="match status" value="1"/>
</dbReference>
<dbReference type="SUPFAM" id="SSF51905">
    <property type="entry name" value="FAD/NAD(P)-binding domain"/>
    <property type="match status" value="1"/>
</dbReference>
<evidence type="ECO:0000259" key="4">
    <source>
        <dbReference type="PROSITE" id="PS51379"/>
    </source>
</evidence>
<dbReference type="OrthoDB" id="9803192at2"/>
<comment type="caution">
    <text evidence="5">The sequence shown here is derived from an EMBL/GenBank/DDBJ whole genome shotgun (WGS) entry which is preliminary data.</text>
</comment>
<proteinExistence type="predicted"/>
<dbReference type="GO" id="GO:0046872">
    <property type="term" value="F:metal ion binding"/>
    <property type="evidence" value="ECO:0007669"/>
    <property type="project" value="UniProtKB-KW"/>
</dbReference>
<name>A0A4R1H9F1_9GAMM</name>
<keyword evidence="2" id="KW-0408">Iron</keyword>
<keyword evidence="1" id="KW-0479">Metal-binding</keyword>
<gene>
    <name evidence="5" type="ORF">DFR30_1792</name>
</gene>
<dbReference type="InterPro" id="IPR023753">
    <property type="entry name" value="FAD/NAD-binding_dom"/>
</dbReference>
<feature type="domain" description="4Fe-4S ferredoxin-type" evidence="4">
    <location>
        <begin position="618"/>
        <end position="647"/>
    </location>
</feature>
<dbReference type="RefSeq" id="WP_132972398.1">
    <property type="nucleotide sequence ID" value="NZ_SMFX01000001.1"/>
</dbReference>
<dbReference type="InterPro" id="IPR028261">
    <property type="entry name" value="DPD_II"/>
</dbReference>
<organism evidence="5 6">
    <name type="scientific">Thiogranum longum</name>
    <dbReference type="NCBI Taxonomy" id="1537524"/>
    <lineage>
        <taxon>Bacteria</taxon>
        <taxon>Pseudomonadati</taxon>
        <taxon>Pseudomonadota</taxon>
        <taxon>Gammaproteobacteria</taxon>
        <taxon>Chromatiales</taxon>
        <taxon>Ectothiorhodospiraceae</taxon>
        <taxon>Thiogranum</taxon>
    </lineage>
</organism>
<dbReference type="Gene3D" id="1.10.1060.10">
    <property type="entry name" value="Alpha-helical ferredoxin"/>
    <property type="match status" value="1"/>
</dbReference>
<evidence type="ECO:0000313" key="6">
    <source>
        <dbReference type="Proteomes" id="UP000295707"/>
    </source>
</evidence>
<accession>A0A4R1H9F1</accession>
<dbReference type="EMBL" id="SMFX01000001">
    <property type="protein sequence ID" value="TCK18514.1"/>
    <property type="molecule type" value="Genomic_DNA"/>
</dbReference>
<dbReference type="Pfam" id="PF12838">
    <property type="entry name" value="Fer4_7"/>
    <property type="match status" value="1"/>
</dbReference>
<dbReference type="Pfam" id="PF07992">
    <property type="entry name" value="Pyr_redox_2"/>
    <property type="match status" value="1"/>
</dbReference>
<dbReference type="InterPro" id="IPR036188">
    <property type="entry name" value="FAD/NAD-bd_sf"/>
</dbReference>
<dbReference type="SUPFAM" id="SSF51971">
    <property type="entry name" value="Nucleotide-binding domain"/>
    <property type="match status" value="1"/>
</dbReference>
<sequence>MATSRDDKKLTFRKYEEGDSKWDRWNDAIFEGDHSHKCPTYVHRTPPCQGSCPSGEDIRGWLDIVRGLETPPEGISMQEYAFRRSTDANPFPGVMGRVCPAPCQDGCNRNDVEDFVGINAVEQYIGDEAFKGGFKFEETPALTGKKVAIIGGGPAGMAAAYQLRRRGIASTIIDDHAELGGMMRYGIPNYRIPRAELDREIGRILEMGDVEFKANTRVGRDVSVEDLEKEYDAILWALGCKVGRPLPLEGWDETPNCVSAVDFLEEFNKGDMKYTANKVICVGGGDTSIDVVSVSRRIGTLKDYNENPEDAVTGKIKHGDIDPSLRKACDNVTLTALFPRDQMTAAEHEVNDAVREGVVLMNEVMPVEIIRNSDGRATALKLVDCKWENNGPVKVEGGKEYVVETDLIVAAIGQGGDMAGLEDFANERNLMDADKFYQVPNKPGHFVAGDIVRPHLLTTAIGQASIAAESIDLYLKHAEFKKRPKVDKHHFNLLDKMKEAGLDPAPYTVGETRGTNEAKFAIHNFEDRSKNEVITSDKLFLGHFEYTPRHLREEDAPDSEHVLNHFEERTKGFDDETAAAEAGRCMSCGMCFECDNCVIYCPQDAVYRVKKDEHTIGRYVATDYAKCVGCHICADVCPTGYIDMALGE</sequence>
<evidence type="ECO:0000256" key="1">
    <source>
        <dbReference type="ARBA" id="ARBA00022723"/>
    </source>
</evidence>
<dbReference type="PANTHER" id="PTHR42783">
    <property type="entry name" value="GLUTAMATE SYNTHASE [NADPH] SMALL CHAIN"/>
    <property type="match status" value="1"/>
</dbReference>
<keyword evidence="6" id="KW-1185">Reference proteome</keyword>
<keyword evidence="3" id="KW-0411">Iron-sulfur</keyword>
<dbReference type="Gene3D" id="3.50.50.60">
    <property type="entry name" value="FAD/NAD(P)-binding domain"/>
    <property type="match status" value="2"/>
</dbReference>
<reference evidence="5 6" key="1">
    <citation type="submission" date="2019-03" db="EMBL/GenBank/DDBJ databases">
        <title>Genomic Encyclopedia of Type Strains, Phase IV (KMG-IV): sequencing the most valuable type-strain genomes for metagenomic binning, comparative biology and taxonomic classification.</title>
        <authorList>
            <person name="Goeker M."/>
        </authorList>
    </citation>
    <scope>NUCLEOTIDE SEQUENCE [LARGE SCALE GENOMIC DNA]</scope>
    <source>
        <strain evidence="5 6">DSM 19610</strain>
    </source>
</reference>
<evidence type="ECO:0000313" key="5">
    <source>
        <dbReference type="EMBL" id="TCK18514.1"/>
    </source>
</evidence>
<dbReference type="SUPFAM" id="SSF46548">
    <property type="entry name" value="alpha-helical ferredoxin"/>
    <property type="match status" value="2"/>
</dbReference>
<dbReference type="PRINTS" id="PR00419">
    <property type="entry name" value="ADXRDTASE"/>
</dbReference>
<dbReference type="InterPro" id="IPR009051">
    <property type="entry name" value="Helical_ferredxn"/>
</dbReference>
<dbReference type="PANTHER" id="PTHR42783:SF3">
    <property type="entry name" value="GLUTAMATE SYNTHASE [NADPH] SMALL CHAIN-RELATED"/>
    <property type="match status" value="1"/>
</dbReference>
<dbReference type="PROSITE" id="PS51379">
    <property type="entry name" value="4FE4S_FER_2"/>
    <property type="match status" value="1"/>
</dbReference>
<protein>
    <submittedName>
        <fullName evidence="5">NADPH-dependent glutamate synthase beta subunit-like oxidoreductase</fullName>
    </submittedName>
</protein>
<dbReference type="Pfam" id="PF14691">
    <property type="entry name" value="Fer4_20"/>
    <property type="match status" value="1"/>
</dbReference>
<evidence type="ECO:0000256" key="3">
    <source>
        <dbReference type="ARBA" id="ARBA00023014"/>
    </source>
</evidence>
<dbReference type="Proteomes" id="UP000295707">
    <property type="component" value="Unassembled WGS sequence"/>
</dbReference>
<dbReference type="NCBIfam" id="NF009410">
    <property type="entry name" value="PRK12771.1"/>
    <property type="match status" value="1"/>
</dbReference>
<dbReference type="AlphaFoldDB" id="A0A4R1H9F1"/>
<dbReference type="GO" id="GO:0051536">
    <property type="term" value="F:iron-sulfur cluster binding"/>
    <property type="evidence" value="ECO:0007669"/>
    <property type="project" value="UniProtKB-KW"/>
</dbReference>